<dbReference type="InterPro" id="IPR045213">
    <property type="entry name" value="Malic_NAD-bd_bact_type"/>
</dbReference>
<evidence type="ECO:0000259" key="6">
    <source>
        <dbReference type="SMART" id="SM01274"/>
    </source>
</evidence>
<dbReference type="InterPro" id="IPR012302">
    <property type="entry name" value="Malic_NAD-bd"/>
</dbReference>
<dbReference type="Pfam" id="PF00390">
    <property type="entry name" value="malic"/>
    <property type="match status" value="1"/>
</dbReference>
<organism evidence="7 8">
    <name type="scientific">Lysobacter panacisoli</name>
    <dbReference type="NCBI Taxonomy" id="1255263"/>
    <lineage>
        <taxon>Bacteria</taxon>
        <taxon>Pseudomonadati</taxon>
        <taxon>Pseudomonadota</taxon>
        <taxon>Gammaproteobacteria</taxon>
        <taxon>Lysobacterales</taxon>
        <taxon>Lysobacteraceae</taxon>
        <taxon>Lysobacter</taxon>
    </lineage>
</organism>
<dbReference type="PIRSF" id="PIRSF036684">
    <property type="entry name" value="ME_PTA"/>
    <property type="match status" value="1"/>
</dbReference>
<dbReference type="SUPFAM" id="SSF53223">
    <property type="entry name" value="Aminoacid dehydrogenase-like, N-terminal domain"/>
    <property type="match status" value="1"/>
</dbReference>
<dbReference type="InterPro" id="IPR046346">
    <property type="entry name" value="Aminoacid_DH-like_N_sf"/>
</dbReference>
<evidence type="ECO:0000256" key="1">
    <source>
        <dbReference type="ARBA" id="ARBA00007686"/>
    </source>
</evidence>
<dbReference type="EMBL" id="BAABKY010000006">
    <property type="protein sequence ID" value="GAA5082892.1"/>
    <property type="molecule type" value="Genomic_DNA"/>
</dbReference>
<feature type="domain" description="Malic enzyme N-terminal" evidence="6">
    <location>
        <begin position="71"/>
        <end position="204"/>
    </location>
</feature>
<dbReference type="InterPro" id="IPR002505">
    <property type="entry name" value="PTA_PTB"/>
</dbReference>
<feature type="domain" description="Malic enzyme NAD-binding" evidence="5">
    <location>
        <begin position="216"/>
        <end position="451"/>
    </location>
</feature>
<dbReference type="InterPro" id="IPR036291">
    <property type="entry name" value="NAD(P)-bd_dom_sf"/>
</dbReference>
<evidence type="ECO:0000256" key="3">
    <source>
        <dbReference type="ARBA" id="ARBA00023002"/>
    </source>
</evidence>
<dbReference type="CDD" id="cd05311">
    <property type="entry name" value="NAD_bind_2_malic_enz"/>
    <property type="match status" value="1"/>
</dbReference>
<keyword evidence="4" id="KW-0511">Multifunctional enzyme</keyword>
<dbReference type="Gene3D" id="3.40.50.10380">
    <property type="entry name" value="Malic enzyme, N-terminal domain"/>
    <property type="match status" value="1"/>
</dbReference>
<dbReference type="InterPro" id="IPR012301">
    <property type="entry name" value="Malic_N_dom"/>
</dbReference>
<dbReference type="PANTHER" id="PTHR43237:SF4">
    <property type="entry name" value="NADP-DEPENDENT MALIC ENZYME"/>
    <property type="match status" value="1"/>
</dbReference>
<dbReference type="SUPFAM" id="SSF51735">
    <property type="entry name" value="NAD(P)-binding Rossmann-fold domains"/>
    <property type="match status" value="1"/>
</dbReference>
<evidence type="ECO:0000313" key="8">
    <source>
        <dbReference type="Proteomes" id="UP001501083"/>
    </source>
</evidence>
<dbReference type="SMART" id="SM01274">
    <property type="entry name" value="malic"/>
    <property type="match status" value="1"/>
</dbReference>
<reference evidence="8" key="1">
    <citation type="journal article" date="2019" name="Int. J. Syst. Evol. Microbiol.">
        <title>The Global Catalogue of Microorganisms (GCM) 10K type strain sequencing project: providing services to taxonomists for standard genome sequencing and annotation.</title>
        <authorList>
            <consortium name="The Broad Institute Genomics Platform"/>
            <consortium name="The Broad Institute Genome Sequencing Center for Infectious Disease"/>
            <person name="Wu L."/>
            <person name="Ma J."/>
        </authorList>
    </citation>
    <scope>NUCLEOTIDE SEQUENCE [LARGE SCALE GENOMIC DNA]</scope>
    <source>
        <strain evidence="8">JCM 19212</strain>
    </source>
</reference>
<dbReference type="InterPro" id="IPR051674">
    <property type="entry name" value="Malate_Decarboxylase"/>
</dbReference>
<keyword evidence="3" id="KW-0560">Oxidoreductase</keyword>
<evidence type="ECO:0000256" key="2">
    <source>
        <dbReference type="ARBA" id="ARBA00008756"/>
    </source>
</evidence>
<keyword evidence="8" id="KW-1185">Reference proteome</keyword>
<dbReference type="Proteomes" id="UP001501083">
    <property type="component" value="Unassembled WGS sequence"/>
</dbReference>
<evidence type="ECO:0000313" key="7">
    <source>
        <dbReference type="EMBL" id="GAA5082892.1"/>
    </source>
</evidence>
<dbReference type="Gene3D" id="3.40.50.10750">
    <property type="entry name" value="Isocitrate/Isopropylmalate dehydrogenase-like"/>
    <property type="match status" value="1"/>
</dbReference>
<dbReference type="SMART" id="SM00919">
    <property type="entry name" value="Malic_M"/>
    <property type="match status" value="1"/>
</dbReference>
<comment type="similarity">
    <text evidence="2">In the C-terminal section; belongs to the phosphate acetyltransferase and butyryltransferase family.</text>
</comment>
<dbReference type="Gene3D" id="3.40.50.10950">
    <property type="match status" value="1"/>
</dbReference>
<comment type="caution">
    <text evidence="7">The sequence shown here is derived from an EMBL/GenBank/DDBJ whole genome shotgun (WGS) entry which is preliminary data.</text>
</comment>
<dbReference type="PANTHER" id="PTHR43237">
    <property type="entry name" value="NADP-DEPENDENT MALIC ENZYME"/>
    <property type="match status" value="1"/>
</dbReference>
<dbReference type="SUPFAM" id="SSF53659">
    <property type="entry name" value="Isocitrate/Isopropylmalate dehydrogenase-like"/>
    <property type="match status" value="1"/>
</dbReference>
<dbReference type="Pfam" id="PF03949">
    <property type="entry name" value="Malic_M"/>
    <property type="match status" value="1"/>
</dbReference>
<name>A0ABP9LU63_9GAMM</name>
<dbReference type="Gene3D" id="3.40.50.720">
    <property type="entry name" value="NAD(P)-binding Rossmann-like Domain"/>
    <property type="match status" value="1"/>
</dbReference>
<sequence>MRFAYPGYFVLVCEKRALRPSFAIPLRPRRSLEAARIGGPSVVSALMSEQSPSAANELKQAALDYHRLSPPGKIKVTATKPMVTQRDLALAYSPGVAFACEAIVEDPNRASELTARGNLVAVISNGTAVLGLGDIGPLAGKPVMEGKGVLFQKFAGIDVFDIEIDERDPDKLVDIIASLEPTFGGINLEDIKAPECFIVERKLRERMKIPVFHDDQHGTAIIVGAAVLNALAVVGKDIGTVKVATTGAGAAGIACLDMLVALGVKKEHITAFDRDGVIYAGRDHLDPDKARYARDTNARSLAEIVAGADIFLGLSAGGILKPEMVATMADKPVILALANPYPEILPEDAKKVRPDCIIATGRSDYPNQVNNALCFPYIFRGALDVGATGINEAMKLACVHAIAQLAREESADLGAAYGGEAPEFGAEYLIPRPFDPRLLVKLAPAVARAAMESGVAKRPIEDMVVYEEKLGQFIYRTGLVMKPVYDRARSDRKRVVYAEGEEETVLRAVQTVIDEKLADPILIGRPDVIDTRIKRLGLRMRAGVDFELTNINDDPRFNDYWQQYHALTERRGVSPAAAKNLLRSRPTLIAALMVERGEADAMICGLVGRFHKKLGYLRSVFDFDRGVTGTAAMTGVINDQGVWFFLDTHVQCEPTAEQIAEATLQASFRLKLFGIEPKVALLSHSNFGSHDNASAAKMRKVFQLIKQRYPKLEVDGEMQADTAWDEELRHRIFPNTLLKGRANLFVMPNLDAANITYNMVRVMTEGVAIGPILMGLDKPAHILTPASTPRRVVNMTAIAAVDAQIRASLAHTP</sequence>
<evidence type="ECO:0000256" key="4">
    <source>
        <dbReference type="ARBA" id="ARBA00023268"/>
    </source>
</evidence>
<dbReference type="Pfam" id="PF01515">
    <property type="entry name" value="PTA_PTB"/>
    <property type="match status" value="1"/>
</dbReference>
<dbReference type="InterPro" id="IPR012188">
    <property type="entry name" value="ME_PTA"/>
</dbReference>
<proteinExistence type="inferred from homology"/>
<gene>
    <name evidence="7" type="ORF">GCM10025759_35160</name>
</gene>
<evidence type="ECO:0000259" key="5">
    <source>
        <dbReference type="SMART" id="SM00919"/>
    </source>
</evidence>
<dbReference type="InterPro" id="IPR042113">
    <property type="entry name" value="P_AcTrfase_dom1"/>
</dbReference>
<accession>A0ABP9LU63</accession>
<dbReference type="InterPro" id="IPR042112">
    <property type="entry name" value="P_AcTrfase_dom2"/>
</dbReference>
<protein>
    <submittedName>
        <fullName evidence="7">NADP-dependent malic enzyme</fullName>
    </submittedName>
</protein>
<comment type="similarity">
    <text evidence="1">In the N-terminal section; belongs to the malic enzymes family.</text>
</comment>
<dbReference type="InterPro" id="IPR037062">
    <property type="entry name" value="Malic_N_dom_sf"/>
</dbReference>